<sequence>MPLLLALLPVMRSHSPLKSSKYIPKRLLNRVQEMKREKAAVNERDFASVGGV</sequence>
<reference evidence="1 2" key="1">
    <citation type="journal article" date="2021" name="Int. J. Syst. Evol. Microbiol.">
        <title>Amazonocrinis nigriterrae gen. nov., sp. nov., Atlanticothrix silvestris gen. nov., sp. nov. and Dendronalium phyllosphericum gen. nov., sp. nov., nostocacean cyanobacteria from Brazilian environments.</title>
        <authorList>
            <person name="Alvarenga D.O."/>
            <person name="Andreote A.P.D."/>
            <person name="Branco L.H.Z."/>
            <person name="Delbaje E."/>
            <person name="Cruz R.B."/>
            <person name="Varani A.M."/>
            <person name="Fiore M.F."/>
        </authorList>
    </citation>
    <scope>NUCLEOTIDE SEQUENCE [LARGE SCALE GENOMIC DNA]</scope>
    <source>
        <strain evidence="1 2">CENA357</strain>
    </source>
</reference>
<accession>A0A8J7HE75</accession>
<dbReference type="EMBL" id="JAECZB010000004">
    <property type="protein sequence ID" value="MBH8551475.1"/>
    <property type="molecule type" value="Genomic_DNA"/>
</dbReference>
<name>A0A8J7HE75_9CYAN</name>
<evidence type="ECO:0000313" key="1">
    <source>
        <dbReference type="EMBL" id="MBH8551475.1"/>
    </source>
</evidence>
<keyword evidence="2" id="KW-1185">Reference proteome</keyword>
<organism evidence="1 2">
    <name type="scientific">Atlanticothrix silvestris CENA357</name>
    <dbReference type="NCBI Taxonomy" id="1725252"/>
    <lineage>
        <taxon>Bacteria</taxon>
        <taxon>Bacillati</taxon>
        <taxon>Cyanobacteriota</taxon>
        <taxon>Cyanophyceae</taxon>
        <taxon>Nostocales</taxon>
        <taxon>Nodulariaceae</taxon>
        <taxon>Atlanticothrix</taxon>
        <taxon>Atlanticothrix silvestris</taxon>
    </lineage>
</organism>
<comment type="caution">
    <text evidence="1">The sequence shown here is derived from an EMBL/GenBank/DDBJ whole genome shotgun (WGS) entry which is preliminary data.</text>
</comment>
<proteinExistence type="predicted"/>
<gene>
    <name evidence="1" type="ORF">I8751_03580</name>
</gene>
<dbReference type="RefSeq" id="WP_214437780.1">
    <property type="nucleotide sequence ID" value="NZ_JAECZB010000004.1"/>
</dbReference>
<protein>
    <submittedName>
        <fullName evidence="1">Uncharacterized protein</fullName>
    </submittedName>
</protein>
<evidence type="ECO:0000313" key="2">
    <source>
        <dbReference type="Proteomes" id="UP000599391"/>
    </source>
</evidence>
<dbReference type="Proteomes" id="UP000599391">
    <property type="component" value="Unassembled WGS sequence"/>
</dbReference>
<dbReference type="AlphaFoldDB" id="A0A8J7HE75"/>